<dbReference type="NCBIfam" id="TIGR01251">
    <property type="entry name" value="ribP_PPkin"/>
    <property type="match status" value="1"/>
</dbReference>
<dbReference type="FunFam" id="3.40.50.2020:FF:000001">
    <property type="entry name" value="Ribose-phosphate pyrophosphokinase"/>
    <property type="match status" value="1"/>
</dbReference>
<dbReference type="GO" id="GO:0002189">
    <property type="term" value="C:ribose phosphate diphosphokinase complex"/>
    <property type="evidence" value="ECO:0007669"/>
    <property type="project" value="TreeGrafter"/>
</dbReference>
<sequence length="481" mass="51763">MNSSLLFSRKIFQSRKLAITTKKAFSSSASTDFFQSVRECDGSGKGGEAFTAAALVSAGLFLGAGRYTSCEQKRIVADSDLYPGQAGVKRGPAPKDPMTVYAKMAIQRESEGSKGFQTPTAQATSPSTNTTVEKVSSKYIHELTADELRIEEATRKAKQHSGGLKLFSGNGNMALSLEIARQLGINLGRATVGKFADGEANVVIHENVRGKDVYIVQPTCPPVNDNIMELLLMVSTLRRASARRITVVIPYYGYARQDRKMQARVPISAADVARLMEAMGIDRVIAVDLHCGQIQGFFGPRVPVDNLDGGIVGLDYFGSKDLYNPVVVSPDAGGVYRAKKFKEGLAQKYDMQDIGLAMIVKQRARAGSVDQMDLVGDVKGCDCILVDDMIDTAGTLCKAADVLVANGARRVFAFASHGLLSGPGNDRIANSKMEEVVILNTIPTSPQRDANEKLTELSVAPLLAQAIFNIHAKKSISALFK</sequence>
<dbReference type="FunFam" id="3.40.50.2020:FF:000037">
    <property type="entry name" value="Phosphoribosylpyrophosphate synthetase"/>
    <property type="match status" value="1"/>
</dbReference>
<dbReference type="AlphaFoldDB" id="A0AAD2FVC0"/>
<comment type="catalytic activity">
    <reaction evidence="14">
        <text>D-ribose 5-phosphate + ATP = 5-phospho-alpha-D-ribose 1-diphosphate + AMP + H(+)</text>
        <dbReference type="Rhea" id="RHEA:15609"/>
        <dbReference type="ChEBI" id="CHEBI:15378"/>
        <dbReference type="ChEBI" id="CHEBI:30616"/>
        <dbReference type="ChEBI" id="CHEBI:58017"/>
        <dbReference type="ChEBI" id="CHEBI:78346"/>
        <dbReference type="ChEBI" id="CHEBI:456215"/>
        <dbReference type="EC" id="2.7.6.1"/>
    </reaction>
</comment>
<dbReference type="GO" id="GO:0000287">
    <property type="term" value="F:magnesium ion binding"/>
    <property type="evidence" value="ECO:0007669"/>
    <property type="project" value="InterPro"/>
</dbReference>
<feature type="region of interest" description="Disordered" evidence="15">
    <location>
        <begin position="111"/>
        <end position="134"/>
    </location>
</feature>
<keyword evidence="6" id="KW-0479">Metal-binding</keyword>
<evidence type="ECO:0000313" key="17">
    <source>
        <dbReference type="EMBL" id="CAJ1954242.1"/>
    </source>
</evidence>
<accession>A0AAD2FVC0</accession>
<comment type="cofactor">
    <cofactor evidence="1">
        <name>Mg(2+)</name>
        <dbReference type="ChEBI" id="CHEBI:18420"/>
    </cofactor>
</comment>
<dbReference type="Pfam" id="PF14572">
    <property type="entry name" value="Pribosyl_synth"/>
    <property type="match status" value="1"/>
</dbReference>
<dbReference type="Pfam" id="PF13793">
    <property type="entry name" value="Pribosyltran_N"/>
    <property type="match status" value="1"/>
</dbReference>
<keyword evidence="11" id="KW-0460">Magnesium</keyword>
<dbReference type="SMART" id="SM01400">
    <property type="entry name" value="Pribosyltran_N"/>
    <property type="match status" value="1"/>
</dbReference>
<evidence type="ECO:0000256" key="12">
    <source>
        <dbReference type="ARBA" id="ARBA00040333"/>
    </source>
</evidence>
<keyword evidence="10" id="KW-0067">ATP-binding</keyword>
<dbReference type="EMBL" id="CAKOGP040001860">
    <property type="protein sequence ID" value="CAJ1954242.1"/>
    <property type="molecule type" value="Genomic_DNA"/>
</dbReference>
<dbReference type="InterPro" id="IPR029099">
    <property type="entry name" value="Pribosyltran_N"/>
</dbReference>
<comment type="similarity">
    <text evidence="3">Belongs to the ribose-phosphate pyrophosphokinase family.</text>
</comment>
<evidence type="ECO:0000256" key="6">
    <source>
        <dbReference type="ARBA" id="ARBA00022723"/>
    </source>
</evidence>
<dbReference type="CDD" id="cd06223">
    <property type="entry name" value="PRTases_typeI"/>
    <property type="match status" value="1"/>
</dbReference>
<dbReference type="GO" id="GO:0004749">
    <property type="term" value="F:ribose phosphate diphosphokinase activity"/>
    <property type="evidence" value="ECO:0007669"/>
    <property type="project" value="UniProtKB-EC"/>
</dbReference>
<dbReference type="HAMAP" id="MF_00583_B">
    <property type="entry name" value="RibP_PPkinase_B"/>
    <property type="match status" value="1"/>
</dbReference>
<evidence type="ECO:0000256" key="13">
    <source>
        <dbReference type="ARBA" id="ARBA00041814"/>
    </source>
</evidence>
<comment type="caution">
    <text evidence="17">The sequence shown here is derived from an EMBL/GenBank/DDBJ whole genome shotgun (WGS) entry which is preliminary data.</text>
</comment>
<dbReference type="InterPro" id="IPR000836">
    <property type="entry name" value="PRTase_dom"/>
</dbReference>
<dbReference type="InterPro" id="IPR037515">
    <property type="entry name" value="Rib-P_diPkinase_bac"/>
</dbReference>
<dbReference type="PANTHER" id="PTHR10210:SF32">
    <property type="entry name" value="RIBOSE-PHOSPHATE PYROPHOSPHOKINASE 2"/>
    <property type="match status" value="1"/>
</dbReference>
<dbReference type="NCBIfam" id="NF002320">
    <property type="entry name" value="PRK01259.1"/>
    <property type="match status" value="1"/>
</dbReference>
<dbReference type="Proteomes" id="UP001295423">
    <property type="component" value="Unassembled WGS sequence"/>
</dbReference>
<evidence type="ECO:0000256" key="15">
    <source>
        <dbReference type="SAM" id="MobiDB-lite"/>
    </source>
</evidence>
<feature type="domain" description="Ribose-phosphate pyrophosphokinase N-terminal" evidence="16">
    <location>
        <begin position="164"/>
        <end position="280"/>
    </location>
</feature>
<dbReference type="EC" id="2.7.6.1" evidence="4"/>
<evidence type="ECO:0000256" key="14">
    <source>
        <dbReference type="ARBA" id="ARBA00049535"/>
    </source>
</evidence>
<dbReference type="PANTHER" id="PTHR10210">
    <property type="entry name" value="RIBOSE-PHOSPHATE DIPHOSPHOKINASE FAMILY MEMBER"/>
    <property type="match status" value="1"/>
</dbReference>
<evidence type="ECO:0000256" key="9">
    <source>
        <dbReference type="ARBA" id="ARBA00022777"/>
    </source>
</evidence>
<keyword evidence="8" id="KW-0547">Nucleotide-binding</keyword>
<name>A0AAD2FVC0_9STRA</name>
<dbReference type="GO" id="GO:0006164">
    <property type="term" value="P:purine nucleotide biosynthetic process"/>
    <property type="evidence" value="ECO:0007669"/>
    <property type="project" value="TreeGrafter"/>
</dbReference>
<organism evidence="17 18">
    <name type="scientific">Cylindrotheca closterium</name>
    <dbReference type="NCBI Taxonomy" id="2856"/>
    <lineage>
        <taxon>Eukaryota</taxon>
        <taxon>Sar</taxon>
        <taxon>Stramenopiles</taxon>
        <taxon>Ochrophyta</taxon>
        <taxon>Bacillariophyta</taxon>
        <taxon>Bacillariophyceae</taxon>
        <taxon>Bacillariophycidae</taxon>
        <taxon>Bacillariales</taxon>
        <taxon>Bacillariaceae</taxon>
        <taxon>Cylindrotheca</taxon>
    </lineage>
</organism>
<comment type="pathway">
    <text evidence="2">Metabolic intermediate biosynthesis; 5-phospho-alpha-D-ribose 1-diphosphate biosynthesis; 5-phospho-alpha-D-ribose 1-diphosphate from D-ribose 5-phosphate (route I): step 1/1.</text>
</comment>
<keyword evidence="7" id="KW-0545">Nucleotide biosynthesis</keyword>
<proteinExistence type="inferred from homology"/>
<evidence type="ECO:0000256" key="1">
    <source>
        <dbReference type="ARBA" id="ARBA00001946"/>
    </source>
</evidence>
<dbReference type="SUPFAM" id="SSF53271">
    <property type="entry name" value="PRTase-like"/>
    <property type="match status" value="1"/>
</dbReference>
<evidence type="ECO:0000256" key="10">
    <source>
        <dbReference type="ARBA" id="ARBA00022840"/>
    </source>
</evidence>
<keyword evidence="18" id="KW-1185">Reference proteome</keyword>
<evidence type="ECO:0000256" key="7">
    <source>
        <dbReference type="ARBA" id="ARBA00022727"/>
    </source>
</evidence>
<keyword evidence="9" id="KW-0418">Kinase</keyword>
<evidence type="ECO:0000256" key="11">
    <source>
        <dbReference type="ARBA" id="ARBA00022842"/>
    </source>
</evidence>
<dbReference type="GO" id="GO:0005737">
    <property type="term" value="C:cytoplasm"/>
    <property type="evidence" value="ECO:0007669"/>
    <property type="project" value="TreeGrafter"/>
</dbReference>
<evidence type="ECO:0000256" key="4">
    <source>
        <dbReference type="ARBA" id="ARBA00013247"/>
    </source>
</evidence>
<gene>
    <name evidence="17" type="ORF">CYCCA115_LOCUS14837</name>
</gene>
<evidence type="ECO:0000256" key="5">
    <source>
        <dbReference type="ARBA" id="ARBA00022679"/>
    </source>
</evidence>
<reference evidence="17" key="1">
    <citation type="submission" date="2023-08" db="EMBL/GenBank/DDBJ databases">
        <authorList>
            <person name="Audoor S."/>
            <person name="Bilcke G."/>
        </authorList>
    </citation>
    <scope>NUCLEOTIDE SEQUENCE</scope>
</reference>
<feature type="compositionally biased region" description="Polar residues" evidence="15">
    <location>
        <begin position="115"/>
        <end position="134"/>
    </location>
</feature>
<evidence type="ECO:0000259" key="16">
    <source>
        <dbReference type="Pfam" id="PF13793"/>
    </source>
</evidence>
<dbReference type="Gene3D" id="3.40.50.2020">
    <property type="match status" value="2"/>
</dbReference>
<dbReference type="InterPro" id="IPR029057">
    <property type="entry name" value="PRTase-like"/>
</dbReference>
<evidence type="ECO:0000256" key="3">
    <source>
        <dbReference type="ARBA" id="ARBA00006478"/>
    </source>
</evidence>
<evidence type="ECO:0000313" key="18">
    <source>
        <dbReference type="Proteomes" id="UP001295423"/>
    </source>
</evidence>
<dbReference type="InterPro" id="IPR005946">
    <property type="entry name" value="Rib-P_diPkinase"/>
</dbReference>
<keyword evidence="5" id="KW-0808">Transferase</keyword>
<protein>
    <recommendedName>
        <fullName evidence="12">Ribose-phosphate pyrophosphokinase 2</fullName>
        <ecNumber evidence="4">2.7.6.1</ecNumber>
    </recommendedName>
    <alternativeName>
        <fullName evidence="13">Phosphoribosyl pyrophosphate synthase II</fullName>
    </alternativeName>
</protein>
<dbReference type="GO" id="GO:0006015">
    <property type="term" value="P:5-phosphoribose 1-diphosphate biosynthetic process"/>
    <property type="evidence" value="ECO:0007669"/>
    <property type="project" value="TreeGrafter"/>
</dbReference>
<evidence type="ECO:0000256" key="8">
    <source>
        <dbReference type="ARBA" id="ARBA00022741"/>
    </source>
</evidence>
<dbReference type="GO" id="GO:0005524">
    <property type="term" value="F:ATP binding"/>
    <property type="evidence" value="ECO:0007669"/>
    <property type="project" value="UniProtKB-KW"/>
</dbReference>
<dbReference type="GO" id="GO:0016301">
    <property type="term" value="F:kinase activity"/>
    <property type="evidence" value="ECO:0007669"/>
    <property type="project" value="UniProtKB-KW"/>
</dbReference>
<evidence type="ECO:0000256" key="2">
    <source>
        <dbReference type="ARBA" id="ARBA00004996"/>
    </source>
</evidence>